<feature type="compositionally biased region" description="Low complexity" evidence="7">
    <location>
        <begin position="40"/>
        <end position="52"/>
    </location>
</feature>
<evidence type="ECO:0000256" key="2">
    <source>
        <dbReference type="ARBA" id="ARBA00010596"/>
    </source>
</evidence>
<dbReference type="KEGG" id="pic:PICST_33573"/>
<dbReference type="HOGENOM" id="CLU_059592_0_0_1"/>
<dbReference type="RefSeq" id="XP_001386204.2">
    <property type="nucleotide sequence ID" value="XM_001386167.1"/>
</dbReference>
<dbReference type="STRING" id="322104.A3LZK1"/>
<dbReference type="EMBL" id="CP000501">
    <property type="protein sequence ID" value="ABN68175.2"/>
    <property type="molecule type" value="Genomic_DNA"/>
</dbReference>
<comment type="subcellular location">
    <subcellularLocation>
        <location evidence="6">Golgi apparatus membrane</location>
        <topology evidence="6">Multi-pass membrane protein</topology>
    </subcellularLocation>
    <subcellularLocation>
        <location evidence="1">Membrane</location>
        <topology evidence="1">Multi-pass membrane protein</topology>
    </subcellularLocation>
</comment>
<evidence type="ECO:0000256" key="6">
    <source>
        <dbReference type="RuleBase" id="RU361264"/>
    </source>
</evidence>
<dbReference type="AlphaFoldDB" id="A3LZK1"/>
<dbReference type="FunCoup" id="A3LZK1">
    <property type="interactions" value="129"/>
</dbReference>
<feature type="region of interest" description="Disordered" evidence="7">
    <location>
        <begin position="78"/>
        <end position="97"/>
    </location>
</feature>
<feature type="compositionally biased region" description="Polar residues" evidence="7">
    <location>
        <begin position="29"/>
        <end position="39"/>
    </location>
</feature>
<dbReference type="InterPro" id="IPR045231">
    <property type="entry name" value="Yip1/4-like"/>
</dbReference>
<evidence type="ECO:0000259" key="8">
    <source>
        <dbReference type="Pfam" id="PF04893"/>
    </source>
</evidence>
<accession>A3LZK1</accession>
<dbReference type="GO" id="GO:0006888">
    <property type="term" value="P:endoplasmic reticulum to Golgi vesicle-mediated transport"/>
    <property type="evidence" value="ECO:0007669"/>
    <property type="project" value="InterPro"/>
</dbReference>
<name>A3LZK1_PICST</name>
<organism evidence="9 10">
    <name type="scientific">Scheffersomyces stipitis (strain ATCC 58785 / CBS 6054 / NBRC 10063 / NRRL Y-11545)</name>
    <name type="common">Yeast</name>
    <name type="synonym">Pichia stipitis</name>
    <dbReference type="NCBI Taxonomy" id="322104"/>
    <lineage>
        <taxon>Eukaryota</taxon>
        <taxon>Fungi</taxon>
        <taxon>Dikarya</taxon>
        <taxon>Ascomycota</taxon>
        <taxon>Saccharomycotina</taxon>
        <taxon>Pichiomycetes</taxon>
        <taxon>Debaryomycetaceae</taxon>
        <taxon>Scheffersomyces</taxon>
    </lineage>
</organism>
<feature type="transmembrane region" description="Helical" evidence="6">
    <location>
        <begin position="191"/>
        <end position="210"/>
    </location>
</feature>
<dbReference type="InterPro" id="IPR006977">
    <property type="entry name" value="Yip1_dom"/>
</dbReference>
<reference evidence="9 10" key="1">
    <citation type="journal article" date="2007" name="Nat. Biotechnol.">
        <title>Genome sequence of the lignocellulose-bioconverting and xylose-fermenting yeast Pichia stipitis.</title>
        <authorList>
            <person name="Jeffries T.W."/>
            <person name="Grigoriev I.V."/>
            <person name="Grimwood J."/>
            <person name="Laplaza J.M."/>
            <person name="Aerts A."/>
            <person name="Salamov A."/>
            <person name="Schmutz J."/>
            <person name="Lindquist E."/>
            <person name="Dehal P."/>
            <person name="Shapiro H."/>
            <person name="Jin Y.S."/>
            <person name="Passoth V."/>
            <person name="Richardson P.M."/>
        </authorList>
    </citation>
    <scope>NUCLEOTIDE SEQUENCE [LARGE SCALE GENOMIC DNA]</scope>
    <source>
        <strain evidence="10">ATCC 58785 / CBS 6054 / NBRC 10063 / NRRL Y-11545</strain>
    </source>
</reference>
<dbReference type="eggNOG" id="KOG2946">
    <property type="taxonomic scope" value="Eukaryota"/>
</dbReference>
<feature type="transmembrane region" description="Helical" evidence="6">
    <location>
        <begin position="277"/>
        <end position="295"/>
    </location>
</feature>
<dbReference type="PANTHER" id="PTHR21236:SF1">
    <property type="entry name" value="PROTEIN YIPF6"/>
    <property type="match status" value="1"/>
</dbReference>
<evidence type="ECO:0000256" key="4">
    <source>
        <dbReference type="ARBA" id="ARBA00022989"/>
    </source>
</evidence>
<keyword evidence="3 6" id="KW-0812">Transmembrane</keyword>
<comment type="similarity">
    <text evidence="2 6">Belongs to the YIP1 family.</text>
</comment>
<keyword evidence="5 6" id="KW-0472">Membrane</keyword>
<feature type="transmembrane region" description="Helical" evidence="6">
    <location>
        <begin position="307"/>
        <end position="325"/>
    </location>
</feature>
<protein>
    <recommendedName>
        <fullName evidence="6">Protein YIP</fullName>
    </recommendedName>
</protein>
<feature type="transmembrane region" description="Helical" evidence="6">
    <location>
        <begin position="245"/>
        <end position="270"/>
    </location>
</feature>
<evidence type="ECO:0000256" key="5">
    <source>
        <dbReference type="ARBA" id="ARBA00023136"/>
    </source>
</evidence>
<evidence type="ECO:0000256" key="1">
    <source>
        <dbReference type="ARBA" id="ARBA00004141"/>
    </source>
</evidence>
<dbReference type="Proteomes" id="UP000002258">
    <property type="component" value="Chromosome 7"/>
</dbReference>
<evidence type="ECO:0000256" key="7">
    <source>
        <dbReference type="SAM" id="MobiDB-lite"/>
    </source>
</evidence>
<evidence type="ECO:0000313" key="10">
    <source>
        <dbReference type="Proteomes" id="UP000002258"/>
    </source>
</evidence>
<dbReference type="GeneID" id="4840503"/>
<keyword evidence="10" id="KW-1185">Reference proteome</keyword>
<evidence type="ECO:0000313" key="9">
    <source>
        <dbReference type="EMBL" id="ABN68175.2"/>
    </source>
</evidence>
<proteinExistence type="inferred from homology"/>
<feature type="region of interest" description="Disordered" evidence="7">
    <location>
        <begin position="21"/>
        <end position="53"/>
    </location>
</feature>
<dbReference type="GO" id="GO:0005802">
    <property type="term" value="C:trans-Golgi network"/>
    <property type="evidence" value="ECO:0007669"/>
    <property type="project" value="TreeGrafter"/>
</dbReference>
<dbReference type="Pfam" id="PF04893">
    <property type="entry name" value="Yip1"/>
    <property type="match status" value="1"/>
</dbReference>
<evidence type="ECO:0000256" key="3">
    <source>
        <dbReference type="ARBA" id="ARBA00022692"/>
    </source>
</evidence>
<feature type="domain" description="Yip1" evidence="8">
    <location>
        <begin position="186"/>
        <end position="322"/>
    </location>
</feature>
<dbReference type="InParanoid" id="A3LZK1"/>
<dbReference type="GO" id="GO:0000139">
    <property type="term" value="C:Golgi membrane"/>
    <property type="evidence" value="ECO:0007669"/>
    <property type="project" value="UniProtKB-SubCell"/>
</dbReference>
<dbReference type="PANTHER" id="PTHR21236">
    <property type="entry name" value="GOLGI MEMBRANE PROTEIN YIP1"/>
    <property type="match status" value="1"/>
</dbReference>
<dbReference type="OMA" id="GHTINEE"/>
<sequence>MSSNWTQPSYTPADVDDFIIADDDDEGSTQHGSSGRNDLNSTSNGINASNNNGSGGSNIFSQFGLLPKVDLSQTFAPFTNSSNLPGNNRVRERQYSGGDTLDEPVWATLKRDLLQIARRLGIVIWPMQLAKLAKQQQSRLVDFAASNGITLPPSITNNRRIDVSHTPDDEEQVAGLGSSVFVKQDNLEWDLWGPLIFSLVFSVTLGLAAPKSETNSVFSGSFSFVWIFFIVIGLNIQLLGGSISFMSAISAAGYSMFPIVVGALLSCLVLKWKLIRLALMLVLNVWSIYAGVLSLECSGVLPGRVTLAIYPVALMYSIMSWLVVIT</sequence>
<gene>
    <name evidence="9" type="ORF">PICST_33573</name>
</gene>
<dbReference type="OrthoDB" id="411251at2759"/>
<feature type="transmembrane region" description="Helical" evidence="6">
    <location>
        <begin position="217"/>
        <end position="239"/>
    </location>
</feature>
<keyword evidence="4 6" id="KW-1133">Transmembrane helix</keyword>